<dbReference type="AlphaFoldDB" id="A0A820L1F2"/>
<sequence length="49" mass="5503">NPDILLSFLTTASRALSILFTKKTIFIENTDFEIHPYLDSPSFTLSNGL</sequence>
<feature type="non-terminal residue" evidence="1">
    <location>
        <position position="1"/>
    </location>
</feature>
<comment type="caution">
    <text evidence="1">The sequence shown here is derived from an EMBL/GenBank/DDBJ whole genome shotgun (WGS) entry which is preliminary data.</text>
</comment>
<name>A0A820L1F2_9BILA</name>
<evidence type="ECO:0000313" key="1">
    <source>
        <dbReference type="EMBL" id="CAF4351886.1"/>
    </source>
</evidence>
<accession>A0A820L1F2</accession>
<evidence type="ECO:0000313" key="2">
    <source>
        <dbReference type="Proteomes" id="UP000663844"/>
    </source>
</evidence>
<proteinExistence type="predicted"/>
<dbReference type="EMBL" id="CAJOAZ010021015">
    <property type="protein sequence ID" value="CAF4351886.1"/>
    <property type="molecule type" value="Genomic_DNA"/>
</dbReference>
<reference evidence="1" key="1">
    <citation type="submission" date="2021-02" db="EMBL/GenBank/DDBJ databases">
        <authorList>
            <person name="Nowell W R."/>
        </authorList>
    </citation>
    <scope>NUCLEOTIDE SEQUENCE</scope>
</reference>
<organism evidence="1 2">
    <name type="scientific">Adineta steineri</name>
    <dbReference type="NCBI Taxonomy" id="433720"/>
    <lineage>
        <taxon>Eukaryota</taxon>
        <taxon>Metazoa</taxon>
        <taxon>Spiralia</taxon>
        <taxon>Gnathifera</taxon>
        <taxon>Rotifera</taxon>
        <taxon>Eurotatoria</taxon>
        <taxon>Bdelloidea</taxon>
        <taxon>Adinetida</taxon>
        <taxon>Adinetidae</taxon>
        <taxon>Adineta</taxon>
    </lineage>
</organism>
<protein>
    <submittedName>
        <fullName evidence="1">Uncharacterized protein</fullName>
    </submittedName>
</protein>
<dbReference type="Proteomes" id="UP000663844">
    <property type="component" value="Unassembled WGS sequence"/>
</dbReference>
<gene>
    <name evidence="1" type="ORF">OXD698_LOCUS48819</name>
</gene>